<feature type="domain" description="DUF7869" evidence="2">
    <location>
        <begin position="112"/>
        <end position="226"/>
    </location>
</feature>
<dbReference type="PANTHER" id="PTHR34415">
    <property type="entry name" value="INTEGRASE CATALYTIC DOMAIN-CONTAINING PROTEIN"/>
    <property type="match status" value="1"/>
</dbReference>
<reference evidence="3" key="1">
    <citation type="submission" date="2020-11" db="EMBL/GenBank/DDBJ databases">
        <authorList>
            <person name="Tran Van P."/>
        </authorList>
    </citation>
    <scope>NUCLEOTIDE SEQUENCE</scope>
</reference>
<dbReference type="AlphaFoldDB" id="A0A7R9B7L8"/>
<evidence type="ECO:0000259" key="2">
    <source>
        <dbReference type="Pfam" id="PF25273"/>
    </source>
</evidence>
<evidence type="ECO:0000313" key="3">
    <source>
        <dbReference type="EMBL" id="CAD7267735.1"/>
    </source>
</evidence>
<dbReference type="EMBL" id="OC010184">
    <property type="protein sequence ID" value="CAD7267735.1"/>
    <property type="molecule type" value="Genomic_DNA"/>
</dbReference>
<protein>
    <recommendedName>
        <fullName evidence="2">DUF7869 domain-containing protein</fullName>
    </recommendedName>
</protein>
<feature type="compositionally biased region" description="Basic residues" evidence="1">
    <location>
        <begin position="28"/>
        <end position="41"/>
    </location>
</feature>
<proteinExistence type="predicted"/>
<gene>
    <name evidence="3" type="ORF">TSIB3V08_LOCUS11740</name>
</gene>
<dbReference type="PANTHER" id="PTHR34415:SF1">
    <property type="entry name" value="INTEGRASE CATALYTIC DOMAIN-CONTAINING PROTEIN"/>
    <property type="match status" value="1"/>
</dbReference>
<dbReference type="InterPro" id="IPR057191">
    <property type="entry name" value="DUF7869"/>
</dbReference>
<sequence>MNMVTESVQLLPEKSRKKRRDRSNWKKEKLKQKRHKSKKLPKLPQCRHTSGRTTYGCSSLTMQDVRRFHQRFYSTSDKVAQDNFILKHTIQEKPKRNRIKNGKKKPQDINKVELFCDGCPGQNKNITVIGMLAKWLSSDLSGNVQSVHITFPVVGHSFLPPDRVFGRIEKIVKKKDTIVQPEEYEEIFQKFGTVRSVGDDVPVCNWKVALTPIVKQPAQLHFKFAASKRFVLKKCPKTQQILMKGEANYRTDLSEFKPLLKKGKRLSQVNPDLLPNKVTVKSEKLKDVKVLLEKHFGEDWESTENLVYYSNTLKEKEIPDINEVEEVEESMAWEETEDIRI</sequence>
<accession>A0A7R9B7L8</accession>
<evidence type="ECO:0000256" key="1">
    <source>
        <dbReference type="SAM" id="MobiDB-lite"/>
    </source>
</evidence>
<feature type="region of interest" description="Disordered" evidence="1">
    <location>
        <begin position="1"/>
        <end position="51"/>
    </location>
</feature>
<name>A0A7R9B7L8_TIMSH</name>
<dbReference type="Pfam" id="PF25273">
    <property type="entry name" value="DUF7869"/>
    <property type="match status" value="1"/>
</dbReference>
<organism evidence="3">
    <name type="scientific">Timema shepardi</name>
    <name type="common">Walking stick</name>
    <dbReference type="NCBI Taxonomy" id="629360"/>
    <lineage>
        <taxon>Eukaryota</taxon>
        <taxon>Metazoa</taxon>
        <taxon>Ecdysozoa</taxon>
        <taxon>Arthropoda</taxon>
        <taxon>Hexapoda</taxon>
        <taxon>Insecta</taxon>
        <taxon>Pterygota</taxon>
        <taxon>Neoptera</taxon>
        <taxon>Polyneoptera</taxon>
        <taxon>Phasmatodea</taxon>
        <taxon>Timematodea</taxon>
        <taxon>Timematoidea</taxon>
        <taxon>Timematidae</taxon>
        <taxon>Timema</taxon>
    </lineage>
</organism>